<accession>A0ABQ4TEK1</accession>
<comment type="caution">
    <text evidence="2">The sequence shown here is derived from an EMBL/GenBank/DDBJ whole genome shotgun (WGS) entry which is preliminary data.</text>
</comment>
<dbReference type="RefSeq" id="WP_238230424.1">
    <property type="nucleotide sequence ID" value="NZ_BPRA01000001.1"/>
</dbReference>
<gene>
    <name evidence="2" type="ORF">EKPJFOCH_0268</name>
</gene>
<dbReference type="InterPro" id="IPR005079">
    <property type="entry name" value="Peptidase_C45_hydrolase"/>
</dbReference>
<name>A0ABQ4TEK1_9HYPH</name>
<dbReference type="Gene3D" id="3.60.60.10">
    <property type="entry name" value="Penicillin V Acylase, Chain A"/>
    <property type="match status" value="1"/>
</dbReference>
<dbReference type="Proteomes" id="UP001055101">
    <property type="component" value="Unassembled WGS sequence"/>
</dbReference>
<dbReference type="EMBL" id="BPRA01000001">
    <property type="protein sequence ID" value="GJE53800.1"/>
    <property type="molecule type" value="Genomic_DNA"/>
</dbReference>
<reference evidence="2" key="1">
    <citation type="journal article" date="2021" name="Front. Microbiol.">
        <title>Comprehensive Comparative Genomics and Phenotyping of Methylobacterium Species.</title>
        <authorList>
            <person name="Alessa O."/>
            <person name="Ogura Y."/>
            <person name="Fujitani Y."/>
            <person name="Takami H."/>
            <person name="Hayashi T."/>
            <person name="Sahin N."/>
            <person name="Tani A."/>
        </authorList>
    </citation>
    <scope>NUCLEOTIDE SEQUENCE</scope>
    <source>
        <strain evidence="2">DSM 23674</strain>
    </source>
</reference>
<protein>
    <recommendedName>
        <fullName evidence="1">Peptidase C45 hydrolase domain-containing protein</fullName>
    </recommendedName>
</protein>
<evidence type="ECO:0000313" key="2">
    <source>
        <dbReference type="EMBL" id="GJE53800.1"/>
    </source>
</evidence>
<sequence length="134" mass="14793">MPELVPHYDHACAMVGDDDLDHRILSHYRSASALGCSQAVWLGEGGPPLVRNYDFPLHKVTGRIEPSRWSGRRVIAKAQRPWGGCLDGMNDEGLAASCTLGGFGRRGEGFAIILTLRYLLETFARRPLRSAVCR</sequence>
<evidence type="ECO:0000259" key="1">
    <source>
        <dbReference type="Pfam" id="PF03417"/>
    </source>
</evidence>
<keyword evidence="3" id="KW-1185">Reference proteome</keyword>
<evidence type="ECO:0000313" key="3">
    <source>
        <dbReference type="Proteomes" id="UP001055101"/>
    </source>
</evidence>
<organism evidence="2 3">
    <name type="scientific">Methylobacterium thuringiense</name>
    <dbReference type="NCBI Taxonomy" id="1003091"/>
    <lineage>
        <taxon>Bacteria</taxon>
        <taxon>Pseudomonadati</taxon>
        <taxon>Pseudomonadota</taxon>
        <taxon>Alphaproteobacteria</taxon>
        <taxon>Hyphomicrobiales</taxon>
        <taxon>Methylobacteriaceae</taxon>
        <taxon>Methylobacterium</taxon>
    </lineage>
</organism>
<dbReference type="Pfam" id="PF03417">
    <property type="entry name" value="AAT"/>
    <property type="match status" value="1"/>
</dbReference>
<reference evidence="2" key="2">
    <citation type="submission" date="2021-08" db="EMBL/GenBank/DDBJ databases">
        <authorList>
            <person name="Tani A."/>
            <person name="Ola A."/>
            <person name="Ogura Y."/>
            <person name="Katsura K."/>
            <person name="Hayashi T."/>
        </authorList>
    </citation>
    <scope>NUCLEOTIDE SEQUENCE</scope>
    <source>
        <strain evidence="2">DSM 23674</strain>
    </source>
</reference>
<feature type="domain" description="Peptidase C45 hydrolase" evidence="1">
    <location>
        <begin position="41"/>
        <end position="122"/>
    </location>
</feature>
<proteinExistence type="predicted"/>